<evidence type="ECO:0000256" key="7">
    <source>
        <dbReference type="ARBA" id="ARBA00023163"/>
    </source>
</evidence>
<dbReference type="PANTHER" id="PTHR15065">
    <property type="entry name" value="INSULINOMA-ASSOCIATED 1"/>
    <property type="match status" value="1"/>
</dbReference>
<dbReference type="GO" id="GO:0000978">
    <property type="term" value="F:RNA polymerase II cis-regulatory region sequence-specific DNA binding"/>
    <property type="evidence" value="ECO:0007669"/>
    <property type="project" value="TreeGrafter"/>
</dbReference>
<evidence type="ECO:0000256" key="4">
    <source>
        <dbReference type="ARBA" id="ARBA00022771"/>
    </source>
</evidence>
<keyword evidence="4 9" id="KW-0863">Zinc-finger</keyword>
<reference evidence="13" key="1">
    <citation type="submission" date="2016-11" db="UniProtKB">
        <authorList>
            <consortium name="WormBaseParasite"/>
        </authorList>
    </citation>
    <scope>IDENTIFICATION</scope>
</reference>
<evidence type="ECO:0000256" key="9">
    <source>
        <dbReference type="PROSITE-ProRule" id="PRU00042"/>
    </source>
</evidence>
<dbReference type="GO" id="GO:0030182">
    <property type="term" value="P:neuron differentiation"/>
    <property type="evidence" value="ECO:0007669"/>
    <property type="project" value="TreeGrafter"/>
</dbReference>
<evidence type="ECO:0000256" key="1">
    <source>
        <dbReference type="ARBA" id="ARBA00004123"/>
    </source>
</evidence>
<dbReference type="GO" id="GO:0017053">
    <property type="term" value="C:transcription repressor complex"/>
    <property type="evidence" value="ECO:0007669"/>
    <property type="project" value="TreeGrafter"/>
</dbReference>
<keyword evidence="8" id="KW-0539">Nucleus</keyword>
<evidence type="ECO:0000256" key="8">
    <source>
        <dbReference type="ARBA" id="ARBA00023242"/>
    </source>
</evidence>
<dbReference type="GO" id="GO:0001227">
    <property type="term" value="F:DNA-binding transcription repressor activity, RNA polymerase II-specific"/>
    <property type="evidence" value="ECO:0007669"/>
    <property type="project" value="TreeGrafter"/>
</dbReference>
<dbReference type="InterPro" id="IPR042972">
    <property type="entry name" value="INSM1/2"/>
</dbReference>
<evidence type="ECO:0000256" key="6">
    <source>
        <dbReference type="ARBA" id="ARBA00023015"/>
    </source>
</evidence>
<dbReference type="InterPro" id="IPR036236">
    <property type="entry name" value="Znf_C2H2_sf"/>
</dbReference>
<evidence type="ECO:0000256" key="5">
    <source>
        <dbReference type="ARBA" id="ARBA00022833"/>
    </source>
</evidence>
<dbReference type="SMART" id="SM00355">
    <property type="entry name" value="ZnF_C2H2"/>
    <property type="match status" value="4"/>
</dbReference>
<dbReference type="Gene3D" id="6.10.250.3110">
    <property type="match status" value="1"/>
</dbReference>
<feature type="compositionally biased region" description="Low complexity" evidence="10">
    <location>
        <begin position="222"/>
        <end position="234"/>
    </location>
</feature>
<keyword evidence="6" id="KW-0805">Transcription regulation</keyword>
<dbReference type="GO" id="GO:0008270">
    <property type="term" value="F:zinc ion binding"/>
    <property type="evidence" value="ECO:0007669"/>
    <property type="project" value="UniProtKB-KW"/>
</dbReference>
<comment type="subcellular location">
    <subcellularLocation>
        <location evidence="1">Nucleus</location>
    </subcellularLocation>
</comment>
<keyword evidence="7" id="KW-0804">Transcription</keyword>
<accession>A0A1I8IRJ8</accession>
<proteinExistence type="predicted"/>
<organism evidence="12 13">
    <name type="scientific">Macrostomum lignano</name>
    <dbReference type="NCBI Taxonomy" id="282301"/>
    <lineage>
        <taxon>Eukaryota</taxon>
        <taxon>Metazoa</taxon>
        <taxon>Spiralia</taxon>
        <taxon>Lophotrochozoa</taxon>
        <taxon>Platyhelminthes</taxon>
        <taxon>Rhabditophora</taxon>
        <taxon>Macrostomorpha</taxon>
        <taxon>Macrostomida</taxon>
        <taxon>Macrostomidae</taxon>
        <taxon>Macrostomum</taxon>
    </lineage>
</organism>
<evidence type="ECO:0000313" key="12">
    <source>
        <dbReference type="Proteomes" id="UP000095280"/>
    </source>
</evidence>
<feature type="region of interest" description="Disordered" evidence="10">
    <location>
        <begin position="319"/>
        <end position="345"/>
    </location>
</feature>
<evidence type="ECO:0000256" key="2">
    <source>
        <dbReference type="ARBA" id="ARBA00022723"/>
    </source>
</evidence>
<dbReference type="GO" id="GO:0010564">
    <property type="term" value="P:regulation of cell cycle process"/>
    <property type="evidence" value="ECO:0007669"/>
    <property type="project" value="TreeGrafter"/>
</dbReference>
<dbReference type="GO" id="GO:0005634">
    <property type="term" value="C:nucleus"/>
    <property type="evidence" value="ECO:0007669"/>
    <property type="project" value="UniProtKB-SubCell"/>
</dbReference>
<feature type="compositionally biased region" description="Acidic residues" evidence="10">
    <location>
        <begin position="335"/>
        <end position="345"/>
    </location>
</feature>
<dbReference type="Gene3D" id="3.30.160.60">
    <property type="entry name" value="Classic Zinc Finger"/>
    <property type="match status" value="2"/>
</dbReference>
<keyword evidence="5" id="KW-0862">Zinc</keyword>
<dbReference type="PROSITE" id="PS50157">
    <property type="entry name" value="ZINC_FINGER_C2H2_2"/>
    <property type="match status" value="3"/>
</dbReference>
<dbReference type="FunFam" id="3.30.160.60:FF:001896">
    <property type="entry name" value="insulinoma-associated protein 1b"/>
    <property type="match status" value="1"/>
</dbReference>
<feature type="region of interest" description="Disordered" evidence="10">
    <location>
        <begin position="204"/>
        <end position="250"/>
    </location>
</feature>
<protein>
    <submittedName>
        <fullName evidence="13">C2H2-type domain-containing protein</fullName>
    </submittedName>
</protein>
<dbReference type="PROSITE" id="PS00028">
    <property type="entry name" value="ZINC_FINGER_C2H2_1"/>
    <property type="match status" value="1"/>
</dbReference>
<feature type="region of interest" description="Disordered" evidence="10">
    <location>
        <begin position="695"/>
        <end position="718"/>
    </location>
</feature>
<feature type="domain" description="C2H2-type" evidence="11">
    <location>
        <begin position="514"/>
        <end position="541"/>
    </location>
</feature>
<dbReference type="Proteomes" id="UP000095280">
    <property type="component" value="Unplaced"/>
</dbReference>
<keyword evidence="12" id="KW-1185">Reference proteome</keyword>
<dbReference type="AlphaFoldDB" id="A0A1I8IRJ8"/>
<keyword evidence="2" id="KW-0479">Metal-binding</keyword>
<evidence type="ECO:0000256" key="3">
    <source>
        <dbReference type="ARBA" id="ARBA00022737"/>
    </source>
</evidence>
<evidence type="ECO:0000259" key="11">
    <source>
        <dbReference type="PROSITE" id="PS50157"/>
    </source>
</evidence>
<dbReference type="InterPro" id="IPR013087">
    <property type="entry name" value="Znf_C2H2_type"/>
</dbReference>
<dbReference type="Pfam" id="PF00096">
    <property type="entry name" value="zf-C2H2"/>
    <property type="match status" value="1"/>
</dbReference>
<evidence type="ECO:0000256" key="10">
    <source>
        <dbReference type="SAM" id="MobiDB-lite"/>
    </source>
</evidence>
<name>A0A1I8IRJ8_9PLAT</name>
<dbReference type="WBParaSite" id="maker-uti_cns_0015900-snap-gene-0.2-mRNA-1">
    <property type="protein sequence ID" value="maker-uti_cns_0015900-snap-gene-0.2-mRNA-1"/>
    <property type="gene ID" value="maker-uti_cns_0015900-snap-gene-0.2"/>
</dbReference>
<feature type="domain" description="C2H2-type" evidence="11">
    <location>
        <begin position="801"/>
        <end position="819"/>
    </location>
</feature>
<feature type="domain" description="C2H2-type" evidence="11">
    <location>
        <begin position="579"/>
        <end position="599"/>
    </location>
</feature>
<dbReference type="SUPFAM" id="SSF57667">
    <property type="entry name" value="beta-beta-alpha zinc fingers"/>
    <property type="match status" value="2"/>
</dbReference>
<sequence>ALLRRAYRTLKDELSSDLFDFTLPFSARVNLTAADRVIDRAKQLAGHLPCHPDDWNKSAVQYMRVWYSCYLKPNMKRTNREMQFASLIQRATARTNNDTAVPQKLQRRLRSFEFLRPSLDPQSASRYAAALTADFTSSDDGGDDEELTNNGDCEVALPRPLAWESAELRGFKEKLDATYADNLADPDERRRLAAQLLARRRQQLVLSSRRAPPPGGPDWAIDGSADATAGADAGPSGGRQSPVSKDSPATAAKALLQSSFRCQRCCVRLNLDATLRGLDREAVQATINTFQSRSVAMLEEELACMRRYLEHLTLAGTDGRNRRFDNDASEVSADPADDADTDHDDEEAALARLEAEEAELRAELESTGAELAEVRAEADAEEAKKSALTAEHQQLQHAYSELKRQLFLLDEELSATRNQQRCCPSQKASPVSGTIIRALSKSTRSRRARPTSQAAQLDIVTTFNFVEVTPEAEAALSKIVNRIGEFVCQLCWVTFGDAFQLAQHRCPCIEYEEYRCSDCGKLFNCSANLASHRRWHKPKPDVAISGRKCSSSGLQFSIDAILRPDCRAVKTKEAANKQFACRSCGRGFKRSAYLRKHQQGGCGACGNSGTAGAGEQWQCEVCGGHQLGGWFSIIHFWRPHRPHGLLVATPFVAALQPVQPLVCTGQPAAVGGTGKEAFGQVNSYFDASSSDSLNAEGQAKRRHQQAESASSEVLPQPEGHSAAQSSALCRSRGCAVKICQSDWRVRLPAVLGDLRRRVPAGSAIEYEEYRCSDCGKLFNSTRSLISAASGLQFSITLLKQFACRSCGRGFKRSAYLHQHSTLESRGWFQISISHQLGGWFSIIHFWRPHRPHGLLVATPVRSLCKQSASVRQVLNGIEE</sequence>
<keyword evidence="3" id="KW-0677">Repeat</keyword>
<dbReference type="PANTHER" id="PTHR15065:SF4">
    <property type="entry name" value="LD18634P"/>
    <property type="match status" value="1"/>
</dbReference>
<evidence type="ECO:0000313" key="13">
    <source>
        <dbReference type="WBParaSite" id="maker-uti_cns_0015900-snap-gene-0.2-mRNA-1"/>
    </source>
</evidence>